<dbReference type="OrthoDB" id="3711545at2"/>
<protein>
    <recommendedName>
        <fullName evidence="1">Aminopyrimidine aminohydrolase</fullName>
        <ecNumber evidence="1">3.5.99.2</ecNumber>
    </recommendedName>
</protein>
<dbReference type="Gene3D" id="1.20.910.10">
    <property type="entry name" value="Heme oxygenase-like"/>
    <property type="match status" value="1"/>
</dbReference>
<dbReference type="EMBL" id="BJYZ01000002">
    <property type="protein sequence ID" value="GEO36400.1"/>
    <property type="molecule type" value="Genomic_DNA"/>
</dbReference>
<dbReference type="RefSeq" id="WP_052830732.1">
    <property type="nucleotide sequence ID" value="NZ_BJYZ01000002.1"/>
</dbReference>
<evidence type="ECO:0000256" key="1">
    <source>
        <dbReference type="PIRNR" id="PIRNR003170"/>
    </source>
</evidence>
<proteinExistence type="inferred from homology"/>
<dbReference type="PANTHER" id="PTHR43198:SF2">
    <property type="entry name" value="SI:CH1073-67J19.1-RELATED"/>
    <property type="match status" value="1"/>
</dbReference>
<evidence type="ECO:0000256" key="2">
    <source>
        <dbReference type="PIRSR" id="PIRSR003170-1"/>
    </source>
</evidence>
<comment type="catalytic activity">
    <reaction evidence="1">
        <text>4-amino-5-aminomethyl-2-methylpyrimidine + H2O = 4-amino-5-hydroxymethyl-2-methylpyrimidine + NH4(+)</text>
        <dbReference type="Rhea" id="RHEA:31799"/>
        <dbReference type="ChEBI" id="CHEBI:15377"/>
        <dbReference type="ChEBI" id="CHEBI:16892"/>
        <dbReference type="ChEBI" id="CHEBI:28938"/>
        <dbReference type="ChEBI" id="CHEBI:63416"/>
        <dbReference type="EC" id="3.5.99.2"/>
    </reaction>
</comment>
<dbReference type="UniPathway" id="UPA00060"/>
<dbReference type="SUPFAM" id="SSF48613">
    <property type="entry name" value="Heme oxygenase-like"/>
    <property type="match status" value="1"/>
</dbReference>
<dbReference type="PIRSF" id="PIRSF003170">
    <property type="entry name" value="Pet18p"/>
    <property type="match status" value="1"/>
</dbReference>
<keyword evidence="1" id="KW-0784">Thiamine biosynthesis</keyword>
<reference evidence="4 5" key="1">
    <citation type="submission" date="2019-07" db="EMBL/GenBank/DDBJ databases">
        <title>Whole genome shotgun sequence of Skermanella aerolata NBRC 106429.</title>
        <authorList>
            <person name="Hosoyama A."/>
            <person name="Uohara A."/>
            <person name="Ohji S."/>
            <person name="Ichikawa N."/>
        </authorList>
    </citation>
    <scope>NUCLEOTIDE SEQUENCE [LARGE SCALE GENOMIC DNA]</scope>
    <source>
        <strain evidence="4 5">NBRC 106429</strain>
    </source>
</reference>
<keyword evidence="5" id="KW-1185">Reference proteome</keyword>
<comment type="caution">
    <text evidence="4">The sequence shown here is derived from an EMBL/GenBank/DDBJ whole genome shotgun (WGS) entry which is preliminary data.</text>
</comment>
<name>A0A512DJN4_9PROT</name>
<dbReference type="Proteomes" id="UP000321523">
    <property type="component" value="Unassembled WGS sequence"/>
</dbReference>
<evidence type="ECO:0000259" key="3">
    <source>
        <dbReference type="Pfam" id="PF03070"/>
    </source>
</evidence>
<accession>A0A512DJN4</accession>
<dbReference type="AlphaFoldDB" id="A0A512DJN4"/>
<keyword evidence="1 4" id="KW-0378">Hydrolase</keyword>
<evidence type="ECO:0000313" key="4">
    <source>
        <dbReference type="EMBL" id="GEO36400.1"/>
    </source>
</evidence>
<dbReference type="InterPro" id="IPR050967">
    <property type="entry name" value="Thiamine_Salvage_TenA"/>
</dbReference>
<dbReference type="InterPro" id="IPR016084">
    <property type="entry name" value="Haem_Oase-like_multi-hlx"/>
</dbReference>
<dbReference type="GO" id="GO:0009229">
    <property type="term" value="P:thiamine diphosphate biosynthetic process"/>
    <property type="evidence" value="ECO:0007669"/>
    <property type="project" value="UniProtKB-UniPathway"/>
</dbReference>
<dbReference type="Pfam" id="PF03070">
    <property type="entry name" value="TENA_THI-4"/>
    <property type="match status" value="1"/>
</dbReference>
<dbReference type="GO" id="GO:0005829">
    <property type="term" value="C:cytosol"/>
    <property type="evidence" value="ECO:0007669"/>
    <property type="project" value="TreeGrafter"/>
</dbReference>
<dbReference type="PANTHER" id="PTHR43198">
    <property type="entry name" value="BIFUNCTIONAL TH2 PROTEIN"/>
    <property type="match status" value="1"/>
</dbReference>
<feature type="active site" description="Proton donor" evidence="2">
    <location>
        <position position="216"/>
    </location>
</feature>
<comment type="function">
    <text evidence="1">Catalyzes an amino-pyrimidine hydrolysis reaction at the C5' of the pyrimidine moiety of thiamine compounds, a reaction that is part of a thiamine salvage pathway. Thus, catalyzes the conversion of 4-amino-5-aminomethyl-2-methylpyrimidine to 4-amino-5-hydroxymethyl-2-methylpyrimidine (HMP).</text>
</comment>
<dbReference type="EC" id="3.5.99.2" evidence="1"/>
<dbReference type="GO" id="GO:0009228">
    <property type="term" value="P:thiamine biosynthetic process"/>
    <property type="evidence" value="ECO:0007669"/>
    <property type="project" value="UniProtKB-KW"/>
</dbReference>
<comment type="pathway">
    <text evidence="1">Cofactor biosynthesis; thiamine diphosphate biosynthesis.</text>
</comment>
<comment type="similarity">
    <text evidence="1">Belongs to the TenA family.</text>
</comment>
<feature type="domain" description="Thiaminase-2/PQQC" evidence="3">
    <location>
        <begin position="21"/>
        <end position="222"/>
    </location>
</feature>
<organism evidence="4 5">
    <name type="scientific">Skermanella aerolata</name>
    <dbReference type="NCBI Taxonomy" id="393310"/>
    <lineage>
        <taxon>Bacteria</taxon>
        <taxon>Pseudomonadati</taxon>
        <taxon>Pseudomonadota</taxon>
        <taxon>Alphaproteobacteria</taxon>
        <taxon>Rhodospirillales</taxon>
        <taxon>Azospirillaceae</taxon>
        <taxon>Skermanella</taxon>
    </lineage>
</organism>
<comment type="catalytic activity">
    <reaction evidence="1">
        <text>thiamine + H2O = 5-(2-hydroxyethyl)-4-methylthiazole + 4-amino-5-hydroxymethyl-2-methylpyrimidine + H(+)</text>
        <dbReference type="Rhea" id="RHEA:17509"/>
        <dbReference type="ChEBI" id="CHEBI:15377"/>
        <dbReference type="ChEBI" id="CHEBI:15378"/>
        <dbReference type="ChEBI" id="CHEBI:16892"/>
        <dbReference type="ChEBI" id="CHEBI:17957"/>
        <dbReference type="ChEBI" id="CHEBI:18385"/>
        <dbReference type="EC" id="3.5.99.2"/>
    </reaction>
</comment>
<gene>
    <name evidence="4" type="ORF">SAE02_05480</name>
</gene>
<dbReference type="GO" id="GO:0050334">
    <property type="term" value="F:thiaminase activity"/>
    <property type="evidence" value="ECO:0007669"/>
    <property type="project" value="UniProtKB-UniRule"/>
</dbReference>
<dbReference type="CDD" id="cd19358">
    <property type="entry name" value="TenA_E_Spr0628-like"/>
    <property type="match status" value="1"/>
</dbReference>
<dbReference type="InterPro" id="IPR004305">
    <property type="entry name" value="Thiaminase-2/PQQC"/>
</dbReference>
<sequence length="225" mass="24721">MIPAETTPPAAEGFSLTIRARNKDAWDAMVGHRFVQDVRADRLPDAVFQRYLRYEHAFVETAVTVFAQALAKASTTDQRRRLATVLHGLVFDQIDYFEAVFRDLRMAPTDEAGASLPDGAKGLRDGALALAANGSLPEILAGMLAAEWAYETWCTEASSHPISHPSLKAWVDLHVGGAFAEQVVWLRAEIDAAALTASPALLTAMETAFRRTLELELPFHDAPYR</sequence>
<dbReference type="InterPro" id="IPR026285">
    <property type="entry name" value="TenA_E"/>
</dbReference>
<evidence type="ECO:0000313" key="5">
    <source>
        <dbReference type="Proteomes" id="UP000321523"/>
    </source>
</evidence>